<name>A0A7W4Z0V5_9ACTN</name>
<organism evidence="1 2">
    <name type="scientific">Nocardioides soli</name>
    <dbReference type="NCBI Taxonomy" id="1036020"/>
    <lineage>
        <taxon>Bacteria</taxon>
        <taxon>Bacillati</taxon>
        <taxon>Actinomycetota</taxon>
        <taxon>Actinomycetes</taxon>
        <taxon>Propionibacteriales</taxon>
        <taxon>Nocardioidaceae</taxon>
        <taxon>Nocardioides</taxon>
    </lineage>
</organism>
<accession>A0A7W4Z0V5</accession>
<dbReference type="Proteomes" id="UP000589626">
    <property type="component" value="Unassembled WGS sequence"/>
</dbReference>
<dbReference type="RefSeq" id="WP_183591103.1">
    <property type="nucleotide sequence ID" value="NZ_JACHWR010000001.1"/>
</dbReference>
<gene>
    <name evidence="1" type="ORF">FHU40_000977</name>
</gene>
<sequence>MSARRTPVPTIAFLAVAQHAADHALPFHGIDTPITPGGPFVVKVAADDMEAWLDTLTDLSPGVTKPVGDGPAAVLRHRGVVPGAIGGVPVEVLCILRRPAPQAAGLRLLVGSAS</sequence>
<proteinExistence type="predicted"/>
<keyword evidence="2" id="KW-1185">Reference proteome</keyword>
<reference evidence="1 2" key="1">
    <citation type="submission" date="2020-08" db="EMBL/GenBank/DDBJ databases">
        <title>Sequencing the genomes of 1000 actinobacteria strains.</title>
        <authorList>
            <person name="Klenk H.-P."/>
        </authorList>
    </citation>
    <scope>NUCLEOTIDE SEQUENCE [LARGE SCALE GENOMIC DNA]</scope>
    <source>
        <strain evidence="1 2">DSM 105498</strain>
    </source>
</reference>
<protein>
    <submittedName>
        <fullName evidence="1">Uncharacterized protein</fullName>
    </submittedName>
</protein>
<dbReference type="EMBL" id="JACHWR010000001">
    <property type="protein sequence ID" value="MBB3041176.1"/>
    <property type="molecule type" value="Genomic_DNA"/>
</dbReference>
<evidence type="ECO:0000313" key="1">
    <source>
        <dbReference type="EMBL" id="MBB3041176.1"/>
    </source>
</evidence>
<comment type="caution">
    <text evidence="1">The sequence shown here is derived from an EMBL/GenBank/DDBJ whole genome shotgun (WGS) entry which is preliminary data.</text>
</comment>
<evidence type="ECO:0000313" key="2">
    <source>
        <dbReference type="Proteomes" id="UP000589626"/>
    </source>
</evidence>
<dbReference type="AlphaFoldDB" id="A0A7W4Z0V5"/>